<feature type="disulfide bond" evidence="3">
    <location>
        <begin position="146"/>
        <end position="221"/>
    </location>
</feature>
<proteinExistence type="inferred from homology"/>
<dbReference type="EMBL" id="AY661266">
    <property type="protein sequence ID" value="AAV74248.1"/>
    <property type="molecule type" value="Genomic_DNA"/>
</dbReference>
<dbReference type="AlphaFoldDB" id="Q5QEB3"/>
<dbReference type="Pfam" id="PF00314">
    <property type="entry name" value="Thaumatin"/>
    <property type="match status" value="1"/>
</dbReference>
<gene>
    <name evidence="5" type="primary">TLP</name>
</gene>
<dbReference type="CDD" id="cd09218">
    <property type="entry name" value="TLP-PA"/>
    <property type="match status" value="1"/>
</dbReference>
<feature type="disulfide bond" evidence="3">
    <location>
        <begin position="159"/>
        <end position="169"/>
    </location>
</feature>
<comment type="similarity">
    <text evidence="1">Belongs to the thaumatin family.</text>
</comment>
<dbReference type="PANTHER" id="PTHR31048">
    <property type="entry name" value="OS03G0233200 PROTEIN"/>
    <property type="match status" value="1"/>
</dbReference>
<feature type="chain" id="PRO_5004261629" evidence="4">
    <location>
        <begin position="30"/>
        <end position="233"/>
    </location>
</feature>
<sequence>MGERTIAVSFPVAATLALVLMVYLQGVGGATFTIQNQCSFTVWAAGIPVGGGQALAQGQTWTVEVPAGTSAGRFWGRTGCSFDASGQGSCTTGNCGGVLNCTGAGQPPATLAEYTLNGSNNLDTYDISLVDGFNLPLSITPSNSSCPTVDCSSNVTANCPTQLQVAEGCNSACTALNTPQYCCTGDYLNNCPATSYSEYFKGQCPQAYSYAKDDNTSTFTCPSGANYNIAFCT</sequence>
<feature type="disulfide bond" evidence="3">
    <location>
        <begin position="80"/>
        <end position="90"/>
    </location>
</feature>
<reference evidence="5" key="1">
    <citation type="journal article" date="2004" name="Phytopathology">
        <title>Gene Cloning and Tissue Expression Analysis of a PR-5 Thaumatin-Like Protein in Phellinus weirii-Infected Douglas-Fir.</title>
        <authorList>
            <person name="Zamani A."/>
            <person name="Sturrock R.N."/>
            <person name="Ekramoddoullah A.K.M."/>
            <person name="Liu J.J."/>
            <person name="Yu X."/>
        </authorList>
    </citation>
    <scope>NUCLEOTIDE SEQUENCE</scope>
</reference>
<accession>Q5QEB3</accession>
<keyword evidence="4" id="KW-0732">Signal</keyword>
<dbReference type="FunFam" id="2.60.110.10:FF:000003">
    <property type="entry name" value="Thaumatin I"/>
    <property type="match status" value="1"/>
</dbReference>
<feature type="disulfide bond" evidence="3">
    <location>
        <begin position="151"/>
        <end position="204"/>
    </location>
</feature>
<name>Q5QEB3_PSEMZ</name>
<feature type="disulfide bond" evidence="3">
    <location>
        <begin position="183"/>
        <end position="191"/>
    </location>
</feature>
<evidence type="ECO:0000256" key="4">
    <source>
        <dbReference type="SAM" id="SignalP"/>
    </source>
</evidence>
<dbReference type="PRINTS" id="PR00347">
    <property type="entry name" value="THAUMATIN"/>
</dbReference>
<evidence type="ECO:0000256" key="2">
    <source>
        <dbReference type="ARBA" id="ARBA00023157"/>
    </source>
</evidence>
<evidence type="ECO:0000313" key="5">
    <source>
        <dbReference type="EMBL" id="AAV74248.1"/>
    </source>
</evidence>
<evidence type="ECO:0000256" key="3">
    <source>
        <dbReference type="PIRSR" id="PIRSR002703-1"/>
    </source>
</evidence>
<dbReference type="PROSITE" id="PS51367">
    <property type="entry name" value="THAUMATIN_2"/>
    <property type="match status" value="1"/>
</dbReference>
<feature type="disulfide bond" evidence="3">
    <location>
        <begin position="173"/>
        <end position="182"/>
    </location>
</feature>
<dbReference type="SMART" id="SM00205">
    <property type="entry name" value="THN"/>
    <property type="match status" value="1"/>
</dbReference>
<dbReference type="InterPro" id="IPR037176">
    <property type="entry name" value="Osmotin/thaumatin-like_sf"/>
</dbReference>
<feature type="signal peptide" evidence="4">
    <location>
        <begin position="1"/>
        <end position="29"/>
    </location>
</feature>
<organism evidence="5">
    <name type="scientific">Pseudotsuga menziesii</name>
    <name type="common">Douglas-fir</name>
    <name type="synonym">Abies menziesii</name>
    <dbReference type="NCBI Taxonomy" id="3357"/>
    <lineage>
        <taxon>Eukaryota</taxon>
        <taxon>Viridiplantae</taxon>
        <taxon>Streptophyta</taxon>
        <taxon>Embryophyta</taxon>
        <taxon>Tracheophyta</taxon>
        <taxon>Spermatophyta</taxon>
        <taxon>Pinopsida</taxon>
        <taxon>Pinidae</taxon>
        <taxon>Conifers I</taxon>
        <taxon>Pinales</taxon>
        <taxon>Pinaceae</taxon>
        <taxon>Pseudotsuga</taxon>
    </lineage>
</organism>
<feature type="disulfide bond" evidence="3">
    <location>
        <begin position="95"/>
        <end position="101"/>
    </location>
</feature>
<dbReference type="Gene3D" id="2.60.110.10">
    <property type="entry name" value="Thaumatin"/>
    <property type="match status" value="1"/>
</dbReference>
<dbReference type="PIRSF" id="PIRSF002703">
    <property type="entry name" value="Thaumatin"/>
    <property type="match status" value="1"/>
</dbReference>
<feature type="disulfide bond" evidence="3">
    <location>
        <begin position="38"/>
        <end position="232"/>
    </location>
</feature>
<dbReference type="InterPro" id="IPR001938">
    <property type="entry name" value="Thaumatin"/>
</dbReference>
<dbReference type="SUPFAM" id="SSF49870">
    <property type="entry name" value="Osmotin, thaumatin-like protein"/>
    <property type="match status" value="1"/>
</dbReference>
<evidence type="ECO:0000256" key="1">
    <source>
        <dbReference type="ARBA" id="ARBA00010607"/>
    </source>
</evidence>
<keyword evidence="2 3" id="KW-1015">Disulfide bond</keyword>
<protein>
    <submittedName>
        <fullName evidence="5">Thaumatin-like protein</fullName>
    </submittedName>
</protein>